<keyword evidence="1" id="KW-0963">Cytoplasm</keyword>
<dbReference type="SMART" id="SM00320">
    <property type="entry name" value="WD40"/>
    <property type="match status" value="5"/>
</dbReference>
<evidence type="ECO:0000256" key="2">
    <source>
        <dbReference type="ARBA" id="ARBA00022574"/>
    </source>
</evidence>
<sequence length="552" mass="63852">MYKIEEVRKIHNSDIKDVSVCDDYIATSSRDGSVKVTNINFSLNIERFPNCGYVNSLKLFKDSILSLFCGCQNGALVFYEDILNNENPIFFLGHNQNICSVDVYNKYVISSSWDCSVKIWDIISHTEVYNLIHEQTVWDSKFISETKFVTVCADKIIRIFEKSSVIQQFSYHVECIRSVFVNEKYIFSVSNAGKVIKSDFFGRILKTKNFKEFVYKISCNKNSFIFSGENGLVAVTDENFKNCFTIKVPSISIWCAVLSDEKIYAAASDGNLYVYSSLRTLNSEKNKISEAEISNRIINEKGGQSTQTGSPSEDKSYKLKDPNYKVVNGQLLNLVDNKWVVVGDVVENPTEKQFDHTFEVEVDGKHLPLSFNKDENVFNVADRFIKNHKLNSNYRDDIVAFINKNFKKNGEYFIYEGLNLEGIQKNICTFEGSEIIIENLKNPSHKNSEVVEEILLKMFGQLQKGQRFVILDCFKFFVAKYYSFDFSFLLDLDIFGQKEALAFTRLLVNLYFEPPFDLEVFHSKIKYFVDNGYIDEKTRDNYEKNRQIRKKK</sequence>
<dbReference type="AlphaFoldDB" id="A0A4Q9LAX7"/>
<evidence type="ECO:0000256" key="1">
    <source>
        <dbReference type="ARBA" id="ARBA00022490"/>
    </source>
</evidence>
<feature type="domain" description="PFU" evidence="6">
    <location>
        <begin position="316"/>
        <end position="416"/>
    </location>
</feature>
<evidence type="ECO:0000313" key="7">
    <source>
        <dbReference type="EMBL" id="TBU04864.1"/>
    </source>
</evidence>
<dbReference type="EMBL" id="PITJ01000078">
    <property type="protein sequence ID" value="TBU04864.1"/>
    <property type="molecule type" value="Genomic_DNA"/>
</dbReference>
<keyword evidence="3" id="KW-0677">Repeat</keyword>
<dbReference type="InterPro" id="IPR036322">
    <property type="entry name" value="WD40_repeat_dom_sf"/>
</dbReference>
<dbReference type="InterPro" id="IPR019775">
    <property type="entry name" value="WD40_repeat_CS"/>
</dbReference>
<dbReference type="InterPro" id="IPR015943">
    <property type="entry name" value="WD40/YVTN_repeat-like_dom_sf"/>
</dbReference>
<dbReference type="GO" id="GO:0043130">
    <property type="term" value="F:ubiquitin binding"/>
    <property type="evidence" value="ECO:0007669"/>
    <property type="project" value="TreeGrafter"/>
</dbReference>
<protein>
    <submittedName>
        <fullName evidence="7">Ubiquitin-binding protein</fullName>
    </submittedName>
</protein>
<evidence type="ECO:0000313" key="8">
    <source>
        <dbReference type="Proteomes" id="UP000292362"/>
    </source>
</evidence>
<dbReference type="InterPro" id="IPR015155">
    <property type="entry name" value="PFU"/>
</dbReference>
<evidence type="ECO:0000256" key="5">
    <source>
        <dbReference type="SAM" id="MobiDB-lite"/>
    </source>
</evidence>
<dbReference type="PANTHER" id="PTHR19849">
    <property type="entry name" value="PHOSPHOLIPASE A-2-ACTIVATING PROTEIN"/>
    <property type="match status" value="1"/>
</dbReference>
<organism evidence="7 8">
    <name type="scientific">Hamiltosporidium tvaerminnensis</name>
    <dbReference type="NCBI Taxonomy" id="1176355"/>
    <lineage>
        <taxon>Eukaryota</taxon>
        <taxon>Fungi</taxon>
        <taxon>Fungi incertae sedis</taxon>
        <taxon>Microsporidia</taxon>
        <taxon>Dubosqiidae</taxon>
        <taxon>Hamiltosporidium</taxon>
    </lineage>
</organism>
<dbReference type="Proteomes" id="UP000292362">
    <property type="component" value="Unassembled WGS sequence"/>
</dbReference>
<dbReference type="PROSITE" id="PS50082">
    <property type="entry name" value="WD_REPEATS_2"/>
    <property type="match status" value="1"/>
</dbReference>
<dbReference type="GO" id="GO:0005634">
    <property type="term" value="C:nucleus"/>
    <property type="evidence" value="ECO:0007669"/>
    <property type="project" value="TreeGrafter"/>
</dbReference>
<dbReference type="Gene3D" id="2.130.10.10">
    <property type="entry name" value="YVTN repeat-like/Quinoprotein amine dehydrogenase"/>
    <property type="match status" value="1"/>
</dbReference>
<evidence type="ECO:0000256" key="3">
    <source>
        <dbReference type="ARBA" id="ARBA00022737"/>
    </source>
</evidence>
<dbReference type="SUPFAM" id="SSF50978">
    <property type="entry name" value="WD40 repeat-like"/>
    <property type="match status" value="1"/>
</dbReference>
<dbReference type="GO" id="GO:0005737">
    <property type="term" value="C:cytoplasm"/>
    <property type="evidence" value="ECO:0007669"/>
    <property type="project" value="TreeGrafter"/>
</dbReference>
<dbReference type="InterPro" id="IPR038122">
    <property type="entry name" value="PFU_sf"/>
</dbReference>
<dbReference type="PANTHER" id="PTHR19849:SF0">
    <property type="entry name" value="PHOSPHOLIPASE A-2-ACTIVATING PROTEIN"/>
    <property type="match status" value="1"/>
</dbReference>
<dbReference type="GO" id="GO:0043161">
    <property type="term" value="P:proteasome-mediated ubiquitin-dependent protein catabolic process"/>
    <property type="evidence" value="ECO:0007669"/>
    <property type="project" value="TreeGrafter"/>
</dbReference>
<dbReference type="PROSITE" id="PS51394">
    <property type="entry name" value="PFU"/>
    <property type="match status" value="1"/>
</dbReference>
<dbReference type="Pfam" id="PF09070">
    <property type="entry name" value="PFU"/>
    <property type="match status" value="1"/>
</dbReference>
<feature type="repeat" description="WD" evidence="4">
    <location>
        <begin position="91"/>
        <end position="130"/>
    </location>
</feature>
<dbReference type="GO" id="GO:0010992">
    <property type="term" value="P:ubiquitin recycling"/>
    <property type="evidence" value="ECO:0007669"/>
    <property type="project" value="TreeGrafter"/>
</dbReference>
<dbReference type="VEuPathDB" id="MicrosporidiaDB:CWI37_0078p0010"/>
<gene>
    <name evidence="7" type="ORF">CWI37_0078p0010</name>
</gene>
<comment type="caution">
    <text evidence="7">The sequence shown here is derived from an EMBL/GenBank/DDBJ whole genome shotgun (WGS) entry which is preliminary data.</text>
</comment>
<keyword evidence="2 4" id="KW-0853">WD repeat</keyword>
<dbReference type="Pfam" id="PF00400">
    <property type="entry name" value="WD40"/>
    <property type="match status" value="2"/>
</dbReference>
<feature type="region of interest" description="Disordered" evidence="5">
    <location>
        <begin position="299"/>
        <end position="318"/>
    </location>
</feature>
<evidence type="ECO:0000256" key="4">
    <source>
        <dbReference type="PROSITE-ProRule" id="PRU00221"/>
    </source>
</evidence>
<accession>A0A4Q9LAX7</accession>
<dbReference type="InterPro" id="IPR001680">
    <property type="entry name" value="WD40_rpt"/>
</dbReference>
<feature type="compositionally biased region" description="Polar residues" evidence="5">
    <location>
        <begin position="302"/>
        <end position="311"/>
    </location>
</feature>
<name>A0A4Q9LAX7_9MICR</name>
<dbReference type="PROSITE" id="PS00678">
    <property type="entry name" value="WD_REPEATS_1"/>
    <property type="match status" value="1"/>
</dbReference>
<proteinExistence type="predicted"/>
<evidence type="ECO:0000259" key="6">
    <source>
        <dbReference type="PROSITE" id="PS51394"/>
    </source>
</evidence>
<dbReference type="Gene3D" id="3.10.20.870">
    <property type="entry name" value="PFU (PLAA family ubiquitin binding), C-terminal domain"/>
    <property type="match status" value="1"/>
</dbReference>
<reference evidence="7 8" key="1">
    <citation type="submission" date="2017-12" db="EMBL/GenBank/DDBJ databases">
        <authorList>
            <person name="Pombert J.-F."/>
            <person name="Haag K.L."/>
            <person name="Ebert D."/>
        </authorList>
    </citation>
    <scope>NUCLEOTIDE SEQUENCE [LARGE SCALE GENOMIC DNA]</scope>
    <source>
        <strain evidence="7">FI-OER-3-3</strain>
    </source>
</reference>